<protein>
    <recommendedName>
        <fullName evidence="1">NTP pyrophosphohydrolase MazG-like domain-containing protein</fullName>
    </recommendedName>
</protein>
<dbReference type="GO" id="GO:0046081">
    <property type="term" value="P:dUTP catabolic process"/>
    <property type="evidence" value="ECO:0007669"/>
    <property type="project" value="TreeGrafter"/>
</dbReference>
<dbReference type="GO" id="GO:0046052">
    <property type="term" value="P:UTP catabolic process"/>
    <property type="evidence" value="ECO:0007669"/>
    <property type="project" value="TreeGrafter"/>
</dbReference>
<dbReference type="InterPro" id="IPR004518">
    <property type="entry name" value="MazG-like_dom"/>
</dbReference>
<dbReference type="Proteomes" id="UP000703315">
    <property type="component" value="Unassembled WGS sequence"/>
</dbReference>
<reference evidence="2" key="1">
    <citation type="journal article" date="2021" name="PeerJ">
        <title>Extensive microbial diversity within the chicken gut microbiome revealed by metagenomics and culture.</title>
        <authorList>
            <person name="Gilroy R."/>
            <person name="Ravi A."/>
            <person name="Getino M."/>
            <person name="Pursley I."/>
            <person name="Horton D.L."/>
            <person name="Alikhan N.F."/>
            <person name="Baker D."/>
            <person name="Gharbi K."/>
            <person name="Hall N."/>
            <person name="Watson M."/>
            <person name="Adriaenssens E.M."/>
            <person name="Foster-Nyarko E."/>
            <person name="Jarju S."/>
            <person name="Secka A."/>
            <person name="Antonio M."/>
            <person name="Oren A."/>
            <person name="Chaudhuri R.R."/>
            <person name="La Ragione R."/>
            <person name="Hildebrand F."/>
            <person name="Pallen M.J."/>
        </authorList>
    </citation>
    <scope>NUCLEOTIDE SEQUENCE</scope>
    <source>
        <strain evidence="2">ChiHjej13B12-14962</strain>
    </source>
</reference>
<dbReference type="EMBL" id="DYXC01000005">
    <property type="protein sequence ID" value="HJF13223.1"/>
    <property type="molecule type" value="Genomic_DNA"/>
</dbReference>
<dbReference type="RefSeq" id="WP_303901167.1">
    <property type="nucleotide sequence ID" value="NZ_DYXC01000005.1"/>
</dbReference>
<dbReference type="InterPro" id="IPR011551">
    <property type="entry name" value="NTP_PyrPHydrolase_MazG"/>
</dbReference>
<evidence type="ECO:0000259" key="1">
    <source>
        <dbReference type="Pfam" id="PF03819"/>
    </source>
</evidence>
<accession>A0A921K6A2</accession>
<proteinExistence type="predicted"/>
<feature type="domain" description="NTP pyrophosphohydrolase MazG-like" evidence="1">
    <location>
        <begin position="28"/>
        <end position="113"/>
    </location>
</feature>
<evidence type="ECO:0000313" key="2">
    <source>
        <dbReference type="EMBL" id="HJF13223.1"/>
    </source>
</evidence>
<dbReference type="PANTHER" id="PTHR30522:SF0">
    <property type="entry name" value="NUCLEOSIDE TRIPHOSPHATE PYROPHOSPHOHYDROLASE"/>
    <property type="match status" value="1"/>
</dbReference>
<dbReference type="GO" id="GO:0046076">
    <property type="term" value="P:dTTP catabolic process"/>
    <property type="evidence" value="ECO:0007669"/>
    <property type="project" value="TreeGrafter"/>
</dbReference>
<dbReference type="GO" id="GO:0046061">
    <property type="term" value="P:dATP catabolic process"/>
    <property type="evidence" value="ECO:0007669"/>
    <property type="project" value="TreeGrafter"/>
</dbReference>
<dbReference type="GO" id="GO:0047429">
    <property type="term" value="F:nucleoside triphosphate diphosphatase activity"/>
    <property type="evidence" value="ECO:0007669"/>
    <property type="project" value="TreeGrafter"/>
</dbReference>
<gene>
    <name evidence="2" type="ORF">K8V32_00260</name>
</gene>
<dbReference type="InterPro" id="IPR048015">
    <property type="entry name" value="NTP-PPase_MazG-like_N"/>
</dbReference>
<dbReference type="SUPFAM" id="SSF101386">
    <property type="entry name" value="all-alpha NTP pyrophosphatases"/>
    <property type="match status" value="1"/>
</dbReference>
<dbReference type="Pfam" id="PF03819">
    <property type="entry name" value="MazG"/>
    <property type="match status" value="1"/>
</dbReference>
<dbReference type="GO" id="GO:0006203">
    <property type="term" value="P:dGTP catabolic process"/>
    <property type="evidence" value="ECO:0007669"/>
    <property type="project" value="TreeGrafter"/>
</dbReference>
<reference evidence="2" key="2">
    <citation type="submission" date="2021-09" db="EMBL/GenBank/DDBJ databases">
        <authorList>
            <person name="Gilroy R."/>
        </authorList>
    </citation>
    <scope>NUCLEOTIDE SEQUENCE</scope>
    <source>
        <strain evidence="2">ChiHjej13B12-14962</strain>
    </source>
</reference>
<dbReference type="PANTHER" id="PTHR30522">
    <property type="entry name" value="NUCLEOSIDE TRIPHOSPHATE PYROPHOSPHOHYDROLASE"/>
    <property type="match status" value="1"/>
</dbReference>
<dbReference type="Gene3D" id="1.10.287.1080">
    <property type="entry name" value="MazG-like"/>
    <property type="match status" value="1"/>
</dbReference>
<comment type="caution">
    <text evidence="2">The sequence shown here is derived from an EMBL/GenBank/DDBJ whole genome shotgun (WGS) entry which is preliminary data.</text>
</comment>
<sequence>MADTSGLQRLVWITAQLRKYCPWTQQLTHHQLTEYLIEEAYEAVEVIESVPASAWDDVAATNGTYEEFRKELGDVLFQVTLHSAIAEQAGAFTVDDVADAISEKMLRRNPHVFDADGQLLSEDQLGNITIDDVEKNWEQIKQAEKGDQTSAEDAARASIFDLPPGLPALAAAAKIVDRANRQPVDPLGQTPSATSATVDLTAEDVGAQLFELVRIARAQGIDLEAELRQHNNRLR</sequence>
<organism evidence="2 3">
    <name type="scientific">Enteractinococcus helveticum</name>
    <dbReference type="NCBI Taxonomy" id="1837282"/>
    <lineage>
        <taxon>Bacteria</taxon>
        <taxon>Bacillati</taxon>
        <taxon>Actinomycetota</taxon>
        <taxon>Actinomycetes</taxon>
        <taxon>Micrococcales</taxon>
        <taxon>Micrococcaceae</taxon>
    </lineage>
</organism>
<evidence type="ECO:0000313" key="3">
    <source>
        <dbReference type="Proteomes" id="UP000703315"/>
    </source>
</evidence>
<name>A0A921K6A2_9MICC</name>
<dbReference type="AlphaFoldDB" id="A0A921K6A2"/>
<dbReference type="CDD" id="cd11528">
    <property type="entry name" value="NTP-PPase_MazG_Nterm"/>
    <property type="match status" value="1"/>
</dbReference>
<dbReference type="GO" id="GO:0046047">
    <property type="term" value="P:TTP catabolic process"/>
    <property type="evidence" value="ECO:0007669"/>
    <property type="project" value="TreeGrafter"/>
</dbReference>